<dbReference type="AlphaFoldDB" id="A0A6A5F523"/>
<keyword evidence="4" id="KW-1185">Reference proteome</keyword>
<feature type="domain" description="DUF6729" evidence="2">
    <location>
        <begin position="2"/>
        <end position="77"/>
    </location>
</feature>
<feature type="region of interest" description="Disordered" evidence="1">
    <location>
        <begin position="953"/>
        <end position="975"/>
    </location>
</feature>
<dbReference type="InterPro" id="IPR046616">
    <property type="entry name" value="DUF6729"/>
</dbReference>
<protein>
    <recommendedName>
        <fullName evidence="2">DUF6729 domain-containing protein</fullName>
    </recommendedName>
</protein>
<dbReference type="Pfam" id="PF20499">
    <property type="entry name" value="DUF6729"/>
    <property type="match status" value="1"/>
</dbReference>
<feature type="region of interest" description="Disordered" evidence="1">
    <location>
        <begin position="579"/>
        <end position="607"/>
    </location>
</feature>
<name>A0A6A5F523_PERFL</name>
<dbReference type="Proteomes" id="UP000465112">
    <property type="component" value="Chromosome 5"/>
</dbReference>
<dbReference type="EMBL" id="VHII01000005">
    <property type="protein sequence ID" value="KAF1389876.1"/>
    <property type="molecule type" value="Genomic_DNA"/>
</dbReference>
<dbReference type="PANTHER" id="PTHR24401">
    <property type="entry name" value="SI:CH211-243P7.3-RELATED"/>
    <property type="match status" value="1"/>
</dbReference>
<evidence type="ECO:0000256" key="1">
    <source>
        <dbReference type="SAM" id="MobiDB-lite"/>
    </source>
</evidence>
<accession>A0A6A5F523</accession>
<feature type="compositionally biased region" description="Basic and acidic residues" evidence="1">
    <location>
        <begin position="953"/>
        <end position="962"/>
    </location>
</feature>
<sequence>MLPPRTLGNSSSYLQQALQEIHSEEWARRTIDYLTDCEVHKKSCVLTQSEALYQPPPPFNPLPLAQWFETVHANDILSHLDELKGVITSTLGRILKLDSTKKITKKLAGGIEGTATWMSNIGNEFGQVLNSVLTTGEGAGLDDLCQGIVKRYSDAGEPQPDAIYVDRDCCSETGVGPVLTWFRPWTSTVRLDIFHFMRRFTKGLTTEHHPLYGTFCSKLSTCIFEWDKEDIHQLKEAKRAELKKKHQGHVPTDSRVLSSITSSELVKHCRRRTRGVEETRVLIQQLLDSMWDLTDTSGLHLINHDSMSLVWEVQQKHLPCIQDPPGVQLYTNTGSGLEKGDKTLDVLRCGRGSSSLESFHLHQCGFIPGWRCNALHTQMYLLEGLSRWNHNRSQQALGMSGTSRTKMYDVRLMSSVNVLSNRVLGSGLLPEFIPPGKPTGERIAVEYLLAQSNRGDLLSAQKEIGAIPPEMLDEAQEDECPDVTVPQATDISFQSSSQESTLESGVFSSPASSPFEDSGPITSTLDSRCDPRGIPGWEAVDALAGYLVSLNRTITALSNSEIVEILRLYSSLDPIDKSPTKYSMKSKKKTLSGPWRASRKRSGSAPGQQAAERLFMVHGQAAQRPDLNRISECVALRLYKEFREARNRPKDNKGKTFAIPQSIVMTYSHIKQLIEDCKDILDNTNILLVTINNTTVSSWLQDRQKRTDRDSLLQGVQLPQQVHLAEESLLEARDLPSEPVQRANTVMEFQEPENREGEAVIRKRRCARAVFPTVHTDTGAGASSTNADQDWPRAQHWPGDAVFPALSDVAYCQQGQHSAPASHSQGWSPYQQSPAPASHSQGWSPYQPSPAPASHSQGWSPYQQSPAPASHSQGWSPYQPPQSPAPASHSQGWSPYQLPPVPASHSHGGHHDQPPPAPTPQPQGGLPYQPAPAPLASLNRFREWRLRKATLEDKEREIRGDPQEAANQRKLPLSV</sequence>
<feature type="compositionally biased region" description="Polar residues" evidence="1">
    <location>
        <begin position="493"/>
        <end position="512"/>
    </location>
</feature>
<feature type="compositionally biased region" description="Polar residues" evidence="1">
    <location>
        <begin position="854"/>
        <end position="875"/>
    </location>
</feature>
<feature type="region of interest" description="Disordered" evidence="1">
    <location>
        <begin position="775"/>
        <end position="799"/>
    </location>
</feature>
<evidence type="ECO:0000313" key="4">
    <source>
        <dbReference type="Proteomes" id="UP000465112"/>
    </source>
</evidence>
<dbReference type="PANTHER" id="PTHR24401:SF29">
    <property type="entry name" value="SI:CH211-243P7.3-RELATED"/>
    <property type="match status" value="1"/>
</dbReference>
<feature type="region of interest" description="Disordered" evidence="1">
    <location>
        <begin position="814"/>
        <end position="937"/>
    </location>
</feature>
<proteinExistence type="predicted"/>
<organism evidence="3 4">
    <name type="scientific">Perca fluviatilis</name>
    <name type="common">European perch</name>
    <dbReference type="NCBI Taxonomy" id="8168"/>
    <lineage>
        <taxon>Eukaryota</taxon>
        <taxon>Metazoa</taxon>
        <taxon>Chordata</taxon>
        <taxon>Craniata</taxon>
        <taxon>Vertebrata</taxon>
        <taxon>Euteleostomi</taxon>
        <taxon>Actinopterygii</taxon>
        <taxon>Neopterygii</taxon>
        <taxon>Teleostei</taxon>
        <taxon>Neoteleostei</taxon>
        <taxon>Acanthomorphata</taxon>
        <taxon>Eupercaria</taxon>
        <taxon>Perciformes</taxon>
        <taxon>Percoidei</taxon>
        <taxon>Percidae</taxon>
        <taxon>Percinae</taxon>
        <taxon>Perca</taxon>
    </lineage>
</organism>
<comment type="caution">
    <text evidence="3">The sequence shown here is derived from an EMBL/GenBank/DDBJ whole genome shotgun (WGS) entry which is preliminary data.</text>
</comment>
<evidence type="ECO:0000313" key="3">
    <source>
        <dbReference type="EMBL" id="KAF1389876.1"/>
    </source>
</evidence>
<gene>
    <name evidence="3" type="ORF">PFLUV_G00052080</name>
</gene>
<evidence type="ECO:0000259" key="2">
    <source>
        <dbReference type="Pfam" id="PF20499"/>
    </source>
</evidence>
<reference evidence="3 4" key="1">
    <citation type="submission" date="2019-06" db="EMBL/GenBank/DDBJ databases">
        <title>A chromosome-scale genome assembly of the European perch, Perca fluviatilis.</title>
        <authorList>
            <person name="Roques C."/>
            <person name="Zahm M."/>
            <person name="Cabau C."/>
            <person name="Klopp C."/>
            <person name="Bouchez O."/>
            <person name="Donnadieu C."/>
            <person name="Kuhl H."/>
            <person name="Gislard M."/>
            <person name="Guendouz S."/>
            <person name="Journot L."/>
            <person name="Haffray P."/>
            <person name="Bestin A."/>
            <person name="Morvezen R."/>
            <person name="Feron R."/>
            <person name="Wen M."/>
            <person name="Jouanno E."/>
            <person name="Herpin A."/>
            <person name="Schartl M."/>
            <person name="Postlethwait J."/>
            <person name="Schaerlinger B."/>
            <person name="Chardard D."/>
            <person name="Lecocq T."/>
            <person name="Poncet C."/>
            <person name="Jaffrelo L."/>
            <person name="Lampietro C."/>
            <person name="Guiguen Y."/>
        </authorList>
    </citation>
    <scope>NUCLEOTIDE SEQUENCE [LARGE SCALE GENOMIC DNA]</scope>
    <source>
        <tissue evidence="3">Blood</tissue>
    </source>
</reference>
<feature type="compositionally biased region" description="Polar residues" evidence="1">
    <location>
        <begin position="814"/>
        <end position="846"/>
    </location>
</feature>
<feature type="region of interest" description="Disordered" evidence="1">
    <location>
        <begin position="493"/>
        <end position="519"/>
    </location>
</feature>